<protein>
    <submittedName>
        <fullName evidence="4">Flavodoxin family protein</fullName>
    </submittedName>
</protein>
<accession>A0ABV9K1G6</accession>
<evidence type="ECO:0000256" key="2">
    <source>
        <dbReference type="ARBA" id="ARBA00022643"/>
    </source>
</evidence>
<keyword evidence="1" id="KW-0285">Flavoprotein</keyword>
<dbReference type="Proteomes" id="UP001595988">
    <property type="component" value="Unassembled WGS sequence"/>
</dbReference>
<organism evidence="4 5">
    <name type="scientific">Oceanobacillus aidingensis</name>
    <dbReference type="NCBI Taxonomy" id="645964"/>
    <lineage>
        <taxon>Bacteria</taxon>
        <taxon>Bacillati</taxon>
        <taxon>Bacillota</taxon>
        <taxon>Bacilli</taxon>
        <taxon>Bacillales</taxon>
        <taxon>Bacillaceae</taxon>
        <taxon>Oceanobacillus</taxon>
    </lineage>
</organism>
<dbReference type="SUPFAM" id="SSF52218">
    <property type="entry name" value="Flavoproteins"/>
    <property type="match status" value="1"/>
</dbReference>
<evidence type="ECO:0000313" key="4">
    <source>
        <dbReference type="EMBL" id="MFC4663748.1"/>
    </source>
</evidence>
<dbReference type="InterPro" id="IPR051796">
    <property type="entry name" value="ISF_SsuE-like"/>
</dbReference>
<dbReference type="InterPro" id="IPR005025">
    <property type="entry name" value="FMN_Rdtase-like_dom"/>
</dbReference>
<evidence type="ECO:0000259" key="3">
    <source>
        <dbReference type="Pfam" id="PF03358"/>
    </source>
</evidence>
<proteinExistence type="predicted"/>
<name>A0ABV9K1G6_9BACI</name>
<dbReference type="Gene3D" id="3.40.50.360">
    <property type="match status" value="1"/>
</dbReference>
<evidence type="ECO:0000313" key="5">
    <source>
        <dbReference type="Proteomes" id="UP001595988"/>
    </source>
</evidence>
<keyword evidence="2" id="KW-0288">FMN</keyword>
<dbReference type="InterPro" id="IPR029039">
    <property type="entry name" value="Flavoprotein-like_sf"/>
</dbReference>
<dbReference type="PANTHER" id="PTHR43278:SF4">
    <property type="entry name" value="NAD(P)H-DEPENDENT FMN-CONTAINING OXIDOREDUCTASE YWQN-RELATED"/>
    <property type="match status" value="1"/>
</dbReference>
<dbReference type="Pfam" id="PF03358">
    <property type="entry name" value="FMN_red"/>
    <property type="match status" value="1"/>
</dbReference>
<comment type="caution">
    <text evidence="4">The sequence shown here is derived from an EMBL/GenBank/DDBJ whole genome shotgun (WGS) entry which is preliminary data.</text>
</comment>
<gene>
    <name evidence="4" type="ORF">ACFO3P_16345</name>
</gene>
<keyword evidence="5" id="KW-1185">Reference proteome</keyword>
<evidence type="ECO:0000256" key="1">
    <source>
        <dbReference type="ARBA" id="ARBA00022630"/>
    </source>
</evidence>
<feature type="domain" description="NADPH-dependent FMN reductase-like" evidence="3">
    <location>
        <begin position="1"/>
        <end position="124"/>
    </location>
</feature>
<reference evidence="5" key="1">
    <citation type="journal article" date="2019" name="Int. J. Syst. Evol. Microbiol.">
        <title>The Global Catalogue of Microorganisms (GCM) 10K type strain sequencing project: providing services to taxonomists for standard genome sequencing and annotation.</title>
        <authorList>
            <consortium name="The Broad Institute Genomics Platform"/>
            <consortium name="The Broad Institute Genome Sequencing Center for Infectious Disease"/>
            <person name="Wu L."/>
            <person name="Ma J."/>
        </authorList>
    </citation>
    <scope>NUCLEOTIDE SEQUENCE [LARGE SCALE GENOMIC DNA]</scope>
    <source>
        <strain evidence="5">CCUG 37257</strain>
    </source>
</reference>
<dbReference type="EMBL" id="JBHSFT010000044">
    <property type="protein sequence ID" value="MFC4663748.1"/>
    <property type="molecule type" value="Genomic_DNA"/>
</dbReference>
<dbReference type="PANTHER" id="PTHR43278">
    <property type="entry name" value="NAD(P)H-DEPENDENT FMN-CONTAINING OXIDOREDUCTASE YWQN-RELATED"/>
    <property type="match status" value="1"/>
</dbReference>
<dbReference type="RefSeq" id="WP_193064564.1">
    <property type="nucleotide sequence ID" value="NZ_JBHSFT010000044.1"/>
</dbReference>
<sequence length="187" mass="21636">MKIGVIYGSTRYQGNTEWLTEEVIKNLPAVTKIDLKKYQFNDITDQRHERNGFLPVEDEYGQIIDLIIDCEVLIFATPIYWFGMTSVMKRFIDRWSQTVRDENYPNFNQQMNRKQAYIIAVGGDNPLVKGMPLIQQFAYICDFIGLEYKGYLIGEGNKPLDILKDETAIKEAHTLGERLKKEGGVQE</sequence>